<dbReference type="PANTHER" id="PTHR46117:SF3">
    <property type="entry name" value="FI24210P1"/>
    <property type="match status" value="1"/>
</dbReference>
<dbReference type="AlphaFoldDB" id="A0A8B8DCZ2"/>
<dbReference type="GeneID" id="111125664"/>
<dbReference type="GO" id="GO:0046983">
    <property type="term" value="F:protein dimerization activity"/>
    <property type="evidence" value="ECO:0007669"/>
    <property type="project" value="InterPro"/>
</dbReference>
<dbReference type="PROSITE" id="PS50888">
    <property type="entry name" value="BHLH"/>
    <property type="match status" value="1"/>
</dbReference>
<dbReference type="SMART" id="SM00353">
    <property type="entry name" value="HLH"/>
    <property type="match status" value="1"/>
</dbReference>
<evidence type="ECO:0000259" key="7">
    <source>
        <dbReference type="PROSITE" id="PS50888"/>
    </source>
</evidence>
<comment type="subcellular location">
    <subcellularLocation>
        <location evidence="1">Nucleus</location>
    </subcellularLocation>
</comment>
<organism evidence="8 9">
    <name type="scientific">Crassostrea virginica</name>
    <name type="common">Eastern oyster</name>
    <dbReference type="NCBI Taxonomy" id="6565"/>
    <lineage>
        <taxon>Eukaryota</taxon>
        <taxon>Metazoa</taxon>
        <taxon>Spiralia</taxon>
        <taxon>Lophotrochozoa</taxon>
        <taxon>Mollusca</taxon>
        <taxon>Bivalvia</taxon>
        <taxon>Autobranchia</taxon>
        <taxon>Pteriomorphia</taxon>
        <taxon>Ostreida</taxon>
        <taxon>Ostreoidea</taxon>
        <taxon>Ostreidae</taxon>
        <taxon>Crassostrea</taxon>
    </lineage>
</organism>
<dbReference type="OrthoDB" id="690068at2759"/>
<dbReference type="Pfam" id="PF00010">
    <property type="entry name" value="HLH"/>
    <property type="match status" value="1"/>
</dbReference>
<evidence type="ECO:0000256" key="5">
    <source>
        <dbReference type="SAM" id="Coils"/>
    </source>
</evidence>
<evidence type="ECO:0000313" key="9">
    <source>
        <dbReference type="RefSeq" id="XP_022325404.1"/>
    </source>
</evidence>
<evidence type="ECO:0000313" key="8">
    <source>
        <dbReference type="Proteomes" id="UP000694844"/>
    </source>
</evidence>
<feature type="compositionally biased region" description="Basic and acidic residues" evidence="6">
    <location>
        <begin position="10"/>
        <end position="19"/>
    </location>
</feature>
<dbReference type="SUPFAM" id="SSF47459">
    <property type="entry name" value="HLH, helix-loop-helix DNA-binding domain"/>
    <property type="match status" value="1"/>
</dbReference>
<dbReference type="InterPro" id="IPR011598">
    <property type="entry name" value="bHLH_dom"/>
</dbReference>
<dbReference type="GO" id="GO:0000978">
    <property type="term" value="F:RNA polymerase II cis-regulatory region sequence-specific DNA binding"/>
    <property type="evidence" value="ECO:0007669"/>
    <property type="project" value="TreeGrafter"/>
</dbReference>
<dbReference type="Gene3D" id="4.10.280.10">
    <property type="entry name" value="Helix-loop-helix DNA-binding domain"/>
    <property type="match status" value="1"/>
</dbReference>
<keyword evidence="2" id="KW-0805">Transcription regulation</keyword>
<feature type="region of interest" description="Disordered" evidence="6">
    <location>
        <begin position="1"/>
        <end position="31"/>
    </location>
</feature>
<keyword evidence="4" id="KW-0539">Nucleus</keyword>
<keyword evidence="3" id="KW-0804">Transcription</keyword>
<gene>
    <name evidence="9" type="primary">LOC111125664</name>
</gene>
<dbReference type="GO" id="GO:0000981">
    <property type="term" value="F:DNA-binding transcription factor activity, RNA polymerase II-specific"/>
    <property type="evidence" value="ECO:0007669"/>
    <property type="project" value="TreeGrafter"/>
</dbReference>
<evidence type="ECO:0000256" key="1">
    <source>
        <dbReference type="ARBA" id="ARBA00004123"/>
    </source>
</evidence>
<feature type="domain" description="BHLH" evidence="7">
    <location>
        <begin position="200"/>
        <end position="257"/>
    </location>
</feature>
<evidence type="ECO:0000256" key="2">
    <source>
        <dbReference type="ARBA" id="ARBA00023015"/>
    </source>
</evidence>
<proteinExistence type="predicted"/>
<evidence type="ECO:0000256" key="6">
    <source>
        <dbReference type="SAM" id="MobiDB-lite"/>
    </source>
</evidence>
<reference evidence="9" key="1">
    <citation type="submission" date="2025-08" db="UniProtKB">
        <authorList>
            <consortium name="RefSeq"/>
        </authorList>
    </citation>
    <scope>IDENTIFICATION</scope>
    <source>
        <tissue evidence="9">Whole sample</tissue>
    </source>
</reference>
<accession>A0A8B8DCZ2</accession>
<dbReference type="InterPro" id="IPR036638">
    <property type="entry name" value="HLH_DNA-bd_sf"/>
</dbReference>
<feature type="coiled-coil region" evidence="5">
    <location>
        <begin position="271"/>
        <end position="298"/>
    </location>
</feature>
<keyword evidence="8" id="KW-1185">Reference proteome</keyword>
<dbReference type="Proteomes" id="UP000694844">
    <property type="component" value="Chromosome 3"/>
</dbReference>
<evidence type="ECO:0000256" key="3">
    <source>
        <dbReference type="ARBA" id="ARBA00023163"/>
    </source>
</evidence>
<dbReference type="GO" id="GO:0005634">
    <property type="term" value="C:nucleus"/>
    <property type="evidence" value="ECO:0007669"/>
    <property type="project" value="UniProtKB-SubCell"/>
</dbReference>
<dbReference type="PANTHER" id="PTHR46117">
    <property type="entry name" value="FI24210P1"/>
    <property type="match status" value="1"/>
</dbReference>
<sequence length="313" mass="33890">MDMLDQALEASHEDTKDSTGSDDVVLTGDGEEGIGTVQNVAQSQITLDPNLQYQLRTDNGQVTYRVVQVTGDGTESAQVVATNAFQPGAQAVIQSPFSNGGSPTPDNQATETRFTYFPTTVVTNADQVTSQGDVSGTSAALGQVTAAGGAWATGETAIQQAGQFYVMMSPQEVLQGQRNIAPRTGFTPKVEGVRTGRDDRRRATHNEVERRRRDKINNWIVQLSKVIPDCSQEHTKQGQVSSKGGILSKACDYITELKTANMRMSESLKETERLSVDLDLLRQQCEELKSENSILRAQLQSHGLIPDIAGTNS</sequence>
<protein>
    <submittedName>
        <fullName evidence="9">Upstream stimulatory factor 2-like isoform X1</fullName>
    </submittedName>
</protein>
<feature type="region of interest" description="Disordered" evidence="6">
    <location>
        <begin position="182"/>
        <end position="208"/>
    </location>
</feature>
<dbReference type="RefSeq" id="XP_022325404.1">
    <property type="nucleotide sequence ID" value="XM_022469696.1"/>
</dbReference>
<evidence type="ECO:0000256" key="4">
    <source>
        <dbReference type="ARBA" id="ARBA00023242"/>
    </source>
</evidence>
<dbReference type="InterPro" id="IPR051732">
    <property type="entry name" value="USF"/>
</dbReference>
<keyword evidence="5" id="KW-0175">Coiled coil</keyword>
<feature type="compositionally biased region" description="Basic and acidic residues" evidence="6">
    <location>
        <begin position="191"/>
        <end position="208"/>
    </location>
</feature>
<name>A0A8B8DCZ2_CRAVI</name>
<dbReference type="KEGG" id="cvn:111125664"/>